<dbReference type="STRING" id="2903.R1BZ81"/>
<dbReference type="Pfam" id="PF00291">
    <property type="entry name" value="PALP"/>
    <property type="match status" value="1"/>
</dbReference>
<evidence type="ECO:0000256" key="4">
    <source>
        <dbReference type="ARBA" id="ARBA00022679"/>
    </source>
</evidence>
<keyword evidence="4" id="KW-0808">Transferase</keyword>
<dbReference type="EnsemblProtists" id="EOD15092">
    <property type="protein sequence ID" value="EOD15092"/>
    <property type="gene ID" value="EMIHUDRAFT_445667"/>
</dbReference>
<reference evidence="9" key="1">
    <citation type="journal article" date="2013" name="Nature">
        <title>Pan genome of the phytoplankton Emiliania underpins its global distribution.</title>
        <authorList>
            <person name="Read B.A."/>
            <person name="Kegel J."/>
            <person name="Klute M.J."/>
            <person name="Kuo A."/>
            <person name="Lefebvre S.C."/>
            <person name="Maumus F."/>
            <person name="Mayer C."/>
            <person name="Miller J."/>
            <person name="Monier A."/>
            <person name="Salamov A."/>
            <person name="Young J."/>
            <person name="Aguilar M."/>
            <person name="Claverie J.M."/>
            <person name="Frickenhaus S."/>
            <person name="Gonzalez K."/>
            <person name="Herman E.K."/>
            <person name="Lin Y.C."/>
            <person name="Napier J."/>
            <person name="Ogata H."/>
            <person name="Sarno A.F."/>
            <person name="Shmutz J."/>
            <person name="Schroeder D."/>
            <person name="de Vargas C."/>
            <person name="Verret F."/>
            <person name="von Dassow P."/>
            <person name="Valentin K."/>
            <person name="Van de Peer Y."/>
            <person name="Wheeler G."/>
            <person name="Dacks J.B."/>
            <person name="Delwiche C.F."/>
            <person name="Dyhrman S.T."/>
            <person name="Glockner G."/>
            <person name="John U."/>
            <person name="Richards T."/>
            <person name="Worden A.Z."/>
            <person name="Zhang X."/>
            <person name="Grigoriev I.V."/>
            <person name="Allen A.E."/>
            <person name="Bidle K."/>
            <person name="Borodovsky M."/>
            <person name="Bowler C."/>
            <person name="Brownlee C."/>
            <person name="Cock J.M."/>
            <person name="Elias M."/>
            <person name="Gladyshev V.N."/>
            <person name="Groth M."/>
            <person name="Guda C."/>
            <person name="Hadaegh A."/>
            <person name="Iglesias-Rodriguez M.D."/>
            <person name="Jenkins J."/>
            <person name="Jones B.M."/>
            <person name="Lawson T."/>
            <person name="Leese F."/>
            <person name="Lindquist E."/>
            <person name="Lobanov A."/>
            <person name="Lomsadze A."/>
            <person name="Malik S.B."/>
            <person name="Marsh M.E."/>
            <person name="Mackinder L."/>
            <person name="Mock T."/>
            <person name="Mueller-Roeber B."/>
            <person name="Pagarete A."/>
            <person name="Parker M."/>
            <person name="Probert I."/>
            <person name="Quesneville H."/>
            <person name="Raines C."/>
            <person name="Rensing S.A."/>
            <person name="Riano-Pachon D.M."/>
            <person name="Richier S."/>
            <person name="Rokitta S."/>
            <person name="Shiraiwa Y."/>
            <person name="Soanes D.M."/>
            <person name="van der Giezen M."/>
            <person name="Wahlund T.M."/>
            <person name="Williams B."/>
            <person name="Wilson W."/>
            <person name="Wolfe G."/>
            <person name="Wurch L.L."/>
        </authorList>
    </citation>
    <scope>NUCLEOTIDE SEQUENCE</scope>
</reference>
<evidence type="ECO:0000256" key="6">
    <source>
        <dbReference type="ARBA" id="ARBA00023192"/>
    </source>
</evidence>
<dbReference type="Gene3D" id="3.40.50.1100">
    <property type="match status" value="2"/>
</dbReference>
<keyword evidence="3" id="KW-0028">Amino-acid biosynthesis</keyword>
<dbReference type="SUPFAM" id="SSF53686">
    <property type="entry name" value="Tryptophan synthase beta subunit-like PLP-dependent enzymes"/>
    <property type="match status" value="1"/>
</dbReference>
<comment type="similarity">
    <text evidence="2">Belongs to the cysteine synthase/cystathionine beta-synthase family.</text>
</comment>
<feature type="domain" description="Tryptophan synthase beta chain-like PALP" evidence="7">
    <location>
        <begin position="14"/>
        <end position="315"/>
    </location>
</feature>
<dbReference type="PANTHER" id="PTHR10314">
    <property type="entry name" value="CYSTATHIONINE BETA-SYNTHASE"/>
    <property type="match status" value="1"/>
</dbReference>
<evidence type="ECO:0000256" key="1">
    <source>
        <dbReference type="ARBA" id="ARBA00001933"/>
    </source>
</evidence>
<organism evidence="8 9">
    <name type="scientific">Emiliania huxleyi (strain CCMP1516)</name>
    <dbReference type="NCBI Taxonomy" id="280463"/>
    <lineage>
        <taxon>Eukaryota</taxon>
        <taxon>Haptista</taxon>
        <taxon>Haptophyta</taxon>
        <taxon>Prymnesiophyceae</taxon>
        <taxon>Isochrysidales</taxon>
        <taxon>Noelaerhabdaceae</taxon>
        <taxon>Emiliania</taxon>
    </lineage>
</organism>
<dbReference type="OMA" id="ERYIICR"/>
<protein>
    <recommendedName>
        <fullName evidence="7">Tryptophan synthase beta chain-like PALP domain-containing protein</fullName>
    </recommendedName>
</protein>
<name>A0A0D3IV07_EMIH1</name>
<dbReference type="GO" id="GO:0016740">
    <property type="term" value="F:transferase activity"/>
    <property type="evidence" value="ECO:0007669"/>
    <property type="project" value="UniProtKB-KW"/>
</dbReference>
<dbReference type="RefSeq" id="XP_005767521.1">
    <property type="nucleotide sequence ID" value="XM_005767464.1"/>
</dbReference>
<proteinExistence type="inferred from homology"/>
<evidence type="ECO:0000313" key="9">
    <source>
        <dbReference type="Proteomes" id="UP000013827"/>
    </source>
</evidence>
<dbReference type="KEGG" id="ehx:EMIHUDRAFT_445667"/>
<accession>A0A0D3IV07</accession>
<dbReference type="GeneID" id="17261246"/>
<keyword evidence="6" id="KW-0198">Cysteine biosynthesis</keyword>
<evidence type="ECO:0000313" key="8">
    <source>
        <dbReference type="EnsemblProtists" id="EOD15092"/>
    </source>
</evidence>
<dbReference type="InterPro" id="IPR050214">
    <property type="entry name" value="Cys_Synth/Cystath_Beta-Synth"/>
</dbReference>
<sequence>MDTAPLPPACSYLETIGNTPMVKLDRCVPAASKQATILCKLEMQNPGGSLKDRIALNMIEEAEARGDITPGKTTIIDFTSGNTGIGYAMVAAAKGYKCIVIMPKVRPMLERYLICRQFGAEVHLFNPSLGAPGALKYVKDQLAANPHYWWPNQLGNPDNPAVHERTTGPEIWKQAGGAVDYFIHGIGTGGCVAGVGKYLKSVNPKCRVIALEPTEARVHTGASPKPHGVVGWAPGVHSQFLDGFGKAPEELSDAPRGVVDEWGHVATSEAVATCLQVTSAEGMMVGPSSGAAIKYAFDVAARPEAKGSTIVVVLPSHGIRYVAHPLWAAVNAEANEALPPGEAPCSDKEQPILLWASEEYKKA</sequence>
<comment type="cofactor">
    <cofactor evidence="1">
        <name>pyridoxal 5'-phosphate</name>
        <dbReference type="ChEBI" id="CHEBI:597326"/>
    </cofactor>
</comment>
<dbReference type="HOGENOM" id="CLU_021018_1_1_1"/>
<keyword evidence="9" id="KW-1185">Reference proteome</keyword>
<reference evidence="8" key="2">
    <citation type="submission" date="2024-10" db="UniProtKB">
        <authorList>
            <consortium name="EnsemblProtists"/>
        </authorList>
    </citation>
    <scope>IDENTIFICATION</scope>
</reference>
<dbReference type="InterPro" id="IPR036052">
    <property type="entry name" value="TrpB-like_PALP_sf"/>
</dbReference>
<dbReference type="PaxDb" id="2903-EOD15092"/>
<dbReference type="eggNOG" id="KOG1252">
    <property type="taxonomic scope" value="Eukaryota"/>
</dbReference>
<evidence type="ECO:0000256" key="3">
    <source>
        <dbReference type="ARBA" id="ARBA00022605"/>
    </source>
</evidence>
<dbReference type="Proteomes" id="UP000013827">
    <property type="component" value="Unassembled WGS sequence"/>
</dbReference>
<evidence type="ECO:0000256" key="2">
    <source>
        <dbReference type="ARBA" id="ARBA00007103"/>
    </source>
</evidence>
<evidence type="ECO:0000256" key="5">
    <source>
        <dbReference type="ARBA" id="ARBA00022898"/>
    </source>
</evidence>
<dbReference type="AlphaFoldDB" id="A0A0D3IV07"/>
<dbReference type="CDD" id="cd01561">
    <property type="entry name" value="CBS_like"/>
    <property type="match status" value="1"/>
</dbReference>
<dbReference type="GO" id="GO:0019344">
    <property type="term" value="P:cysteine biosynthetic process"/>
    <property type="evidence" value="ECO:0007669"/>
    <property type="project" value="UniProtKB-KW"/>
</dbReference>
<dbReference type="FunFam" id="3.40.50.1100:FF:000006">
    <property type="entry name" value="Cysteine synthase"/>
    <property type="match status" value="1"/>
</dbReference>
<dbReference type="InterPro" id="IPR001926">
    <property type="entry name" value="TrpB-like_PALP"/>
</dbReference>
<keyword evidence="5" id="KW-0663">Pyridoxal phosphate</keyword>
<evidence type="ECO:0000259" key="7">
    <source>
        <dbReference type="Pfam" id="PF00291"/>
    </source>
</evidence>